<proteinExistence type="predicted"/>
<comment type="caution">
    <text evidence="2">The sequence shown here is derived from an EMBL/GenBank/DDBJ whole genome shotgun (WGS) entry which is preliminary data.</text>
</comment>
<gene>
    <name evidence="2" type="ORF">CIB84_016425</name>
</gene>
<dbReference type="EMBL" id="PPHD01093739">
    <property type="protein sequence ID" value="POI19829.1"/>
    <property type="molecule type" value="Genomic_DNA"/>
</dbReference>
<evidence type="ECO:0000313" key="3">
    <source>
        <dbReference type="Proteomes" id="UP000237246"/>
    </source>
</evidence>
<accession>A0A2P4S6V2</accession>
<dbReference type="AlphaFoldDB" id="A0A2P4S6V2"/>
<reference evidence="2 3" key="1">
    <citation type="submission" date="2018-01" db="EMBL/GenBank/DDBJ databases">
        <title>Comparison of the Chinese Bamboo Partridge and Red Junglefowl genome sequences highlights the importance of demography in genome evolution.</title>
        <authorList>
            <person name="Tiley G.P."/>
            <person name="Kimball R.T."/>
            <person name="Braun E.L."/>
            <person name="Burleigh J.G."/>
        </authorList>
    </citation>
    <scope>NUCLEOTIDE SEQUENCE [LARGE SCALE GENOMIC DNA]</scope>
    <source>
        <strain evidence="2">RTK389</strain>
        <tissue evidence="2">Blood</tissue>
    </source>
</reference>
<evidence type="ECO:0000256" key="1">
    <source>
        <dbReference type="SAM" id="SignalP"/>
    </source>
</evidence>
<feature type="non-terminal residue" evidence="2">
    <location>
        <position position="1"/>
    </location>
</feature>
<protein>
    <submittedName>
        <fullName evidence="2">Uncharacterized protein</fullName>
    </submittedName>
</protein>
<sequence length="157" mass="17463">SFPSAAPQCISFVWLTLAGLCSVVGQDKQAVLEAAAAMMAVLLQEELCREQLWEQLLWLVHPHQEVQDTSRVTKSLTMFLEALEGVQSVIPKDKLLAVTSAVFYQLSDDTKEHSEADRAELTHCILLLGKEKSFGDAWRCPGQNLSHKPAEWVRVAC</sequence>
<dbReference type="Proteomes" id="UP000237246">
    <property type="component" value="Unassembled WGS sequence"/>
</dbReference>
<keyword evidence="3" id="KW-1185">Reference proteome</keyword>
<keyword evidence="1" id="KW-0732">Signal</keyword>
<feature type="signal peptide" evidence="1">
    <location>
        <begin position="1"/>
        <end position="25"/>
    </location>
</feature>
<dbReference type="OrthoDB" id="1884734at2759"/>
<feature type="chain" id="PRO_5015177747" evidence="1">
    <location>
        <begin position="26"/>
        <end position="157"/>
    </location>
</feature>
<evidence type="ECO:0000313" key="2">
    <source>
        <dbReference type="EMBL" id="POI19829.1"/>
    </source>
</evidence>
<name>A0A2P4S6V2_BAMTH</name>
<organism evidence="2 3">
    <name type="scientific">Bambusicola thoracicus</name>
    <name type="common">Chinese bamboo-partridge</name>
    <name type="synonym">Perdix thoracica</name>
    <dbReference type="NCBI Taxonomy" id="9083"/>
    <lineage>
        <taxon>Eukaryota</taxon>
        <taxon>Metazoa</taxon>
        <taxon>Chordata</taxon>
        <taxon>Craniata</taxon>
        <taxon>Vertebrata</taxon>
        <taxon>Euteleostomi</taxon>
        <taxon>Archelosauria</taxon>
        <taxon>Archosauria</taxon>
        <taxon>Dinosauria</taxon>
        <taxon>Saurischia</taxon>
        <taxon>Theropoda</taxon>
        <taxon>Coelurosauria</taxon>
        <taxon>Aves</taxon>
        <taxon>Neognathae</taxon>
        <taxon>Galloanserae</taxon>
        <taxon>Galliformes</taxon>
        <taxon>Phasianidae</taxon>
        <taxon>Perdicinae</taxon>
        <taxon>Bambusicola</taxon>
    </lineage>
</organism>